<sequence>MSITIHIPTTLRDLTAGAAQVSAQGDSLGEVIDDLERRWPGLEQRLLKGRTLVRFMNLYVNDQDVRFHGGLEARLPEPGIGAATMGCPFSGARNALAPRTGDGRYGDYLSLQHILHSQVPRSEVPDELLFIIQHQTAELWMKLMLHELTLATHHVGRQDLPRTFKALTRVQRIMEHLIHAWSVLATLTPNDFLAMRPALGSASGHQSVQFREIEFLLGNKCARHLEDHAEDPAALRALQARLLAPSLYDEVVRLLAARGLAIAPARLQAAVDEPTGYDASVEAAWLTVYRAPEAHRDLYELAEQLVALEDNVRHWRFRHIGMVERVIGRDFPMAEHRTALIVGGGLTGPLLACLLQRQGWQVTVLEQRPDPRLHTAQAGKSINLALAERGLQALCQAGLDAAVLAGAVAMHGRRVHVPGEPEQFHAYSSRAGDAIWSIQRGRFNRLLLDAAQAAGARLHFDTPLAGIDWARREVIAGGQRWPFDLLVGADGADSGVRRAMAEGGPLGERRERQPHGYKELNIPASGRLLADALHIWPRGGHMSIALPNIDGSFTTTLFLPHDDGSADCFAQLPDGPTARRWFDTHYSDLSAELPDLEADFEHNPIGQLGTLWLERWHAQGCAVLVGDAAHPMVPFHGQGMNC</sequence>
<proteinExistence type="predicted"/>
<evidence type="ECO:0000256" key="1">
    <source>
        <dbReference type="ARBA" id="ARBA00001974"/>
    </source>
</evidence>
<dbReference type="Gene3D" id="3.50.50.60">
    <property type="entry name" value="FAD/NAD(P)-binding domain"/>
    <property type="match status" value="1"/>
</dbReference>
<dbReference type="InterPro" id="IPR016155">
    <property type="entry name" value="Mopterin_synth/thiamin_S_b"/>
</dbReference>
<evidence type="ECO:0000313" key="12">
    <source>
        <dbReference type="EnsemblMetazoa" id="AMEC004405-PA"/>
    </source>
</evidence>
<dbReference type="Proteomes" id="UP000075902">
    <property type="component" value="Unassembled WGS sequence"/>
</dbReference>
<keyword evidence="4" id="KW-0285">Flavoprotein</keyword>
<dbReference type="SUPFAM" id="SSF54285">
    <property type="entry name" value="MoaD/ThiS"/>
    <property type="match status" value="1"/>
</dbReference>
<evidence type="ECO:0000256" key="4">
    <source>
        <dbReference type="ARBA" id="ARBA00022630"/>
    </source>
</evidence>
<keyword evidence="3" id="KW-0349">Heme</keyword>
<dbReference type="SUPFAM" id="SSF51905">
    <property type="entry name" value="FAD/NAD(P)-binding domain"/>
    <property type="match status" value="1"/>
</dbReference>
<dbReference type="STRING" id="34690.A0A182TLB8"/>
<name>A0A182TLB8_9DIPT</name>
<evidence type="ECO:0000256" key="9">
    <source>
        <dbReference type="ARBA" id="ARBA00023004"/>
    </source>
</evidence>
<keyword evidence="7" id="KW-0521">NADP</keyword>
<dbReference type="VEuPathDB" id="VectorBase:AMEC004405"/>
<comment type="subunit">
    <text evidence="2">Homotetramer.</text>
</comment>
<dbReference type="GO" id="GO:0004502">
    <property type="term" value="F:kynurenine 3-monooxygenase activity"/>
    <property type="evidence" value="ECO:0007669"/>
    <property type="project" value="TreeGrafter"/>
</dbReference>
<dbReference type="Gene3D" id="3.10.20.30">
    <property type="match status" value="1"/>
</dbReference>
<evidence type="ECO:0000256" key="2">
    <source>
        <dbReference type="ARBA" id="ARBA00011881"/>
    </source>
</evidence>
<dbReference type="InterPro" id="IPR036188">
    <property type="entry name" value="FAD/NAD-bd_sf"/>
</dbReference>
<keyword evidence="8" id="KW-0560">Oxidoreductase</keyword>
<dbReference type="GO" id="GO:0046872">
    <property type="term" value="F:metal ion binding"/>
    <property type="evidence" value="ECO:0007669"/>
    <property type="project" value="UniProtKB-KW"/>
</dbReference>
<dbReference type="InterPro" id="IPR012675">
    <property type="entry name" value="Beta-grasp_dom_sf"/>
</dbReference>
<feature type="domain" description="FAD-binding" evidence="11">
    <location>
        <begin position="339"/>
        <end position="500"/>
    </location>
</feature>
<dbReference type="GO" id="GO:0004833">
    <property type="term" value="F:L-tryptophan 2,3-dioxygenase activity"/>
    <property type="evidence" value="ECO:0007669"/>
    <property type="project" value="InterPro"/>
</dbReference>
<dbReference type="InterPro" id="IPR004981">
    <property type="entry name" value="Trp_2_3_dOase"/>
</dbReference>
<dbReference type="Gene3D" id="1.20.58.480">
    <property type="match status" value="1"/>
</dbReference>
<comment type="cofactor">
    <cofactor evidence="1">
        <name>FAD</name>
        <dbReference type="ChEBI" id="CHEBI:57692"/>
    </cofactor>
</comment>
<dbReference type="SUPFAM" id="SSF140959">
    <property type="entry name" value="Indolic compounds 2,3-dioxygenase-like"/>
    <property type="match status" value="1"/>
</dbReference>
<reference evidence="13" key="1">
    <citation type="submission" date="2014-01" db="EMBL/GenBank/DDBJ databases">
        <title>The Genome Sequence of Anopheles melas CM1001059_A (V2).</title>
        <authorList>
            <consortium name="The Broad Institute Genomics Platform"/>
            <person name="Neafsey D.E."/>
            <person name="Besansky N."/>
            <person name="Howell P."/>
            <person name="Walton C."/>
            <person name="Young S.K."/>
            <person name="Zeng Q."/>
            <person name="Gargeya S."/>
            <person name="Fitzgerald M."/>
            <person name="Haas B."/>
            <person name="Abouelleil A."/>
            <person name="Allen A.W."/>
            <person name="Alvarado L."/>
            <person name="Arachchi H.M."/>
            <person name="Berlin A.M."/>
            <person name="Chapman S.B."/>
            <person name="Gainer-Dewar J."/>
            <person name="Goldberg J."/>
            <person name="Griggs A."/>
            <person name="Gujja S."/>
            <person name="Hansen M."/>
            <person name="Howarth C."/>
            <person name="Imamovic A."/>
            <person name="Ireland A."/>
            <person name="Larimer J."/>
            <person name="McCowan C."/>
            <person name="Murphy C."/>
            <person name="Pearson M."/>
            <person name="Poon T.W."/>
            <person name="Priest M."/>
            <person name="Roberts A."/>
            <person name="Saif S."/>
            <person name="Shea T."/>
            <person name="Sisk P."/>
            <person name="Sykes S."/>
            <person name="Wortman J."/>
            <person name="Nusbaum C."/>
            <person name="Birren B."/>
        </authorList>
    </citation>
    <scope>NUCLEOTIDE SEQUENCE [LARGE SCALE GENOMIC DNA]</scope>
    <source>
        <strain evidence="13">CM1001059</strain>
    </source>
</reference>
<dbReference type="Pfam" id="PF01494">
    <property type="entry name" value="FAD_binding_3"/>
    <property type="match status" value="1"/>
</dbReference>
<evidence type="ECO:0000313" key="13">
    <source>
        <dbReference type="Proteomes" id="UP000075902"/>
    </source>
</evidence>
<dbReference type="GO" id="GO:0019441">
    <property type="term" value="P:L-tryptophan catabolic process to kynurenine"/>
    <property type="evidence" value="ECO:0007669"/>
    <property type="project" value="InterPro"/>
</dbReference>
<dbReference type="FunFam" id="1.20.58.480:FF:000001">
    <property type="entry name" value="Tryptophan 2,3-dioxygenase"/>
    <property type="match status" value="1"/>
</dbReference>
<evidence type="ECO:0000256" key="10">
    <source>
        <dbReference type="ARBA" id="ARBA00023033"/>
    </source>
</evidence>
<dbReference type="InterPro" id="IPR002938">
    <property type="entry name" value="FAD-bd"/>
</dbReference>
<dbReference type="GO" id="GO:0071949">
    <property type="term" value="F:FAD binding"/>
    <property type="evidence" value="ECO:0007669"/>
    <property type="project" value="InterPro"/>
</dbReference>
<dbReference type="InterPro" id="IPR037217">
    <property type="entry name" value="Trp/Indoleamine_2_3_dOase-like"/>
</dbReference>
<keyword evidence="9" id="KW-0408">Iron</keyword>
<organism evidence="12 13">
    <name type="scientific">Anopheles melas</name>
    <dbReference type="NCBI Taxonomy" id="34690"/>
    <lineage>
        <taxon>Eukaryota</taxon>
        <taxon>Metazoa</taxon>
        <taxon>Ecdysozoa</taxon>
        <taxon>Arthropoda</taxon>
        <taxon>Hexapoda</taxon>
        <taxon>Insecta</taxon>
        <taxon>Pterygota</taxon>
        <taxon>Neoptera</taxon>
        <taxon>Endopterygota</taxon>
        <taxon>Diptera</taxon>
        <taxon>Nematocera</taxon>
        <taxon>Culicoidea</taxon>
        <taxon>Culicidae</taxon>
        <taxon>Anophelinae</taxon>
        <taxon>Anopheles</taxon>
    </lineage>
</organism>
<keyword evidence="13" id="KW-1185">Reference proteome</keyword>
<evidence type="ECO:0000256" key="8">
    <source>
        <dbReference type="ARBA" id="ARBA00023002"/>
    </source>
</evidence>
<protein>
    <recommendedName>
        <fullName evidence="11">FAD-binding domain-containing protein</fullName>
    </recommendedName>
</protein>
<keyword evidence="6" id="KW-0274">FAD</keyword>
<keyword evidence="10" id="KW-0503">Monooxygenase</keyword>
<dbReference type="PRINTS" id="PR00420">
    <property type="entry name" value="RNGMNOXGNASE"/>
</dbReference>
<evidence type="ECO:0000256" key="6">
    <source>
        <dbReference type="ARBA" id="ARBA00022827"/>
    </source>
</evidence>
<keyword evidence="5" id="KW-0479">Metal-binding</keyword>
<reference evidence="12" key="2">
    <citation type="submission" date="2020-05" db="UniProtKB">
        <authorList>
            <consortium name="EnsemblMetazoa"/>
        </authorList>
    </citation>
    <scope>IDENTIFICATION</scope>
    <source>
        <strain evidence="12">CM1001059</strain>
    </source>
</reference>
<accession>A0A182TLB8</accession>
<dbReference type="GO" id="GO:0020037">
    <property type="term" value="F:heme binding"/>
    <property type="evidence" value="ECO:0007669"/>
    <property type="project" value="InterPro"/>
</dbReference>
<evidence type="ECO:0000256" key="5">
    <source>
        <dbReference type="ARBA" id="ARBA00022723"/>
    </source>
</evidence>
<dbReference type="Pfam" id="PF03301">
    <property type="entry name" value="Trp_dioxygenase"/>
    <property type="match status" value="1"/>
</dbReference>
<dbReference type="EnsemblMetazoa" id="AMEC004405-RA">
    <property type="protein sequence ID" value="AMEC004405-PA"/>
    <property type="gene ID" value="AMEC004405"/>
</dbReference>
<dbReference type="AlphaFoldDB" id="A0A182TLB8"/>
<evidence type="ECO:0000256" key="7">
    <source>
        <dbReference type="ARBA" id="ARBA00022857"/>
    </source>
</evidence>
<dbReference type="PANTHER" id="PTHR46028:SF2">
    <property type="entry name" value="KYNURENINE 3-MONOOXYGENASE"/>
    <property type="match status" value="1"/>
</dbReference>
<evidence type="ECO:0000256" key="3">
    <source>
        <dbReference type="ARBA" id="ARBA00022617"/>
    </source>
</evidence>
<dbReference type="PANTHER" id="PTHR46028">
    <property type="entry name" value="KYNURENINE 3-MONOOXYGENASE"/>
    <property type="match status" value="1"/>
</dbReference>
<evidence type="ECO:0000259" key="11">
    <source>
        <dbReference type="Pfam" id="PF01494"/>
    </source>
</evidence>